<protein>
    <submittedName>
        <fullName evidence="1">Uncharacterized protein</fullName>
    </submittedName>
</protein>
<organism evidence="1 2">
    <name type="scientific">Solanum tuberosum</name>
    <name type="common">Potato</name>
    <dbReference type="NCBI Taxonomy" id="4113"/>
    <lineage>
        <taxon>Eukaryota</taxon>
        <taxon>Viridiplantae</taxon>
        <taxon>Streptophyta</taxon>
        <taxon>Embryophyta</taxon>
        <taxon>Tracheophyta</taxon>
        <taxon>Spermatophyta</taxon>
        <taxon>Magnoliopsida</taxon>
        <taxon>eudicotyledons</taxon>
        <taxon>Gunneridae</taxon>
        <taxon>Pentapetalae</taxon>
        <taxon>asterids</taxon>
        <taxon>lamiids</taxon>
        <taxon>Solanales</taxon>
        <taxon>Solanaceae</taxon>
        <taxon>Solanoideae</taxon>
        <taxon>Solaneae</taxon>
        <taxon>Solanum</taxon>
    </lineage>
</organism>
<dbReference type="EnsemblPlants" id="PGSC0003DMT400090207">
    <property type="protein sequence ID" value="PGSC0003DMT400090207"/>
    <property type="gene ID" value="PGSC0003DMG400039778"/>
</dbReference>
<dbReference type="Gramene" id="PGSC0003DMT400090207">
    <property type="protein sequence ID" value="PGSC0003DMT400090207"/>
    <property type="gene ID" value="PGSC0003DMG400039778"/>
</dbReference>
<dbReference type="Proteomes" id="UP000011115">
    <property type="component" value="Unassembled WGS sequence"/>
</dbReference>
<accession>M1DJW4</accession>
<proteinExistence type="predicted"/>
<evidence type="ECO:0000313" key="2">
    <source>
        <dbReference type="Proteomes" id="UP000011115"/>
    </source>
</evidence>
<dbReference type="InParanoid" id="M1DJW4"/>
<evidence type="ECO:0000313" key="1">
    <source>
        <dbReference type="EnsemblPlants" id="PGSC0003DMT400090207"/>
    </source>
</evidence>
<dbReference type="PaxDb" id="4113-PGSC0003DMT400090207"/>
<reference evidence="1" key="2">
    <citation type="submission" date="2015-06" db="UniProtKB">
        <authorList>
            <consortium name="EnsemblPlants"/>
        </authorList>
    </citation>
    <scope>IDENTIFICATION</scope>
    <source>
        <strain evidence="1">DM1-3 516 R44</strain>
    </source>
</reference>
<dbReference type="AlphaFoldDB" id="M1DJW4"/>
<reference evidence="2" key="1">
    <citation type="journal article" date="2011" name="Nature">
        <title>Genome sequence and analysis of the tuber crop potato.</title>
        <authorList>
            <consortium name="The Potato Genome Sequencing Consortium"/>
        </authorList>
    </citation>
    <scope>NUCLEOTIDE SEQUENCE [LARGE SCALE GENOMIC DNA]</scope>
    <source>
        <strain evidence="2">cv. DM1-3 516 R44</strain>
    </source>
</reference>
<keyword evidence="2" id="KW-1185">Reference proteome</keyword>
<name>M1DJW4_SOLTU</name>
<sequence>MSVNGSNGSQVGHQEDIGNLNYVNDPIQLGGVGAIRLPSVEGNVVFHVTSTMLQLLQMKELYRGLAHKDPMSIFGTLWTFDE</sequence>
<dbReference type="HOGENOM" id="CLU_033598_3_2_1"/>